<comment type="subcellular location">
    <subcellularLocation>
        <location evidence="7">Cell membrane</location>
        <topology evidence="7">Multi-pass membrane protein</topology>
    </subcellularLocation>
    <subcellularLocation>
        <location evidence="1">Membrane</location>
        <topology evidence="1">Multi-pass membrane protein</topology>
    </subcellularLocation>
</comment>
<dbReference type="PANTHER" id="PTHR30371:SF0">
    <property type="entry name" value="SEC-INDEPENDENT PROTEIN TRANSLOCASE PROTEIN TATC, CHLOROPLASTIC-RELATED"/>
    <property type="match status" value="1"/>
</dbReference>
<dbReference type="PRINTS" id="PR01840">
    <property type="entry name" value="TATCFAMILY"/>
</dbReference>
<proteinExistence type="inferred from homology"/>
<comment type="subunit">
    <text evidence="7">The Tat system comprises two distinct complexes: a TatABC complex, containing multiple copies of TatA, TatB and TatC subunits, and a separate TatA complex, containing only TatA subunits. Substrates initially bind to the TatABC complex, which probably triggers association of the separate TatA complex to form the active translocon.</text>
</comment>
<evidence type="ECO:0000256" key="6">
    <source>
        <dbReference type="ARBA" id="ARBA00023136"/>
    </source>
</evidence>
<comment type="function">
    <text evidence="7">Part of the twin-arginine translocation (Tat) system that transports large folded proteins containing a characteristic twin-arginine motif in their signal peptide across membranes. Together with TatB, TatC is part of a receptor directly interacting with Tat signal peptides.</text>
</comment>
<dbReference type="GO" id="GO:0009977">
    <property type="term" value="F:proton motive force dependent protein transmembrane transporter activity"/>
    <property type="evidence" value="ECO:0007669"/>
    <property type="project" value="TreeGrafter"/>
</dbReference>
<feature type="transmembrane region" description="Helical" evidence="7">
    <location>
        <begin position="112"/>
        <end position="134"/>
    </location>
</feature>
<comment type="similarity">
    <text evidence="7">Belongs to the TatC family.</text>
</comment>
<dbReference type="GO" id="GO:0033281">
    <property type="term" value="C:TAT protein transport complex"/>
    <property type="evidence" value="ECO:0007669"/>
    <property type="project" value="UniProtKB-UniRule"/>
</dbReference>
<dbReference type="Proteomes" id="UP000198822">
    <property type="component" value="Chromosome I"/>
</dbReference>
<dbReference type="RefSeq" id="WP_092505119.1">
    <property type="nucleotide sequence ID" value="NZ_LT629695.1"/>
</dbReference>
<evidence type="ECO:0000256" key="1">
    <source>
        <dbReference type="ARBA" id="ARBA00004141"/>
    </source>
</evidence>
<keyword evidence="7" id="KW-0813">Transport</keyword>
<evidence type="ECO:0000256" key="5">
    <source>
        <dbReference type="ARBA" id="ARBA00023010"/>
    </source>
</evidence>
<dbReference type="STRING" id="399736.SAMN04489720_2287"/>
<organism evidence="8 9">
    <name type="scientific">Agrococcus jejuensis</name>
    <dbReference type="NCBI Taxonomy" id="399736"/>
    <lineage>
        <taxon>Bacteria</taxon>
        <taxon>Bacillati</taxon>
        <taxon>Actinomycetota</taxon>
        <taxon>Actinomycetes</taxon>
        <taxon>Micrococcales</taxon>
        <taxon>Microbacteriaceae</taxon>
        <taxon>Agrococcus</taxon>
    </lineage>
</organism>
<sequence>MTATTADAPRLTLGQHLRDARAALVRSTIAFAVAAVVGCLVSDAVLDVLRAPILEIAQTRDASLNYDSVTGAFDLRLRIAVLAGIVLAAPWWLVEAVRYVGPGLTRRERRAALGTIAAAVPLFAAGCAMGLALFPHMVELLAGFAGDGDTTVLLASTYVDFVLKIVVATGVAFVVPVVIVLLNALGVLPAATLARGWRLCVVAIVVFSALATPAADVLSMLLVALPMTALWAAALGIAWLHDRRIARRARADAPAREEVLA</sequence>
<feature type="transmembrane region" description="Helical" evidence="7">
    <location>
        <begin position="79"/>
        <end position="100"/>
    </location>
</feature>
<dbReference type="GO" id="GO:0065002">
    <property type="term" value="P:intracellular protein transmembrane transport"/>
    <property type="evidence" value="ECO:0007669"/>
    <property type="project" value="TreeGrafter"/>
</dbReference>
<evidence type="ECO:0000256" key="3">
    <source>
        <dbReference type="ARBA" id="ARBA00022927"/>
    </source>
</evidence>
<name>A0A1G8F1F5_9MICO</name>
<gene>
    <name evidence="7" type="primary">tatC</name>
    <name evidence="8" type="ORF">SAMN04489720_2287</name>
</gene>
<evidence type="ECO:0000313" key="9">
    <source>
        <dbReference type="Proteomes" id="UP000198822"/>
    </source>
</evidence>
<feature type="transmembrane region" description="Helical" evidence="7">
    <location>
        <begin position="23"/>
        <end position="46"/>
    </location>
</feature>
<feature type="transmembrane region" description="Helical" evidence="7">
    <location>
        <begin position="221"/>
        <end position="240"/>
    </location>
</feature>
<evidence type="ECO:0000313" key="8">
    <source>
        <dbReference type="EMBL" id="SDH75976.1"/>
    </source>
</evidence>
<keyword evidence="6 7" id="KW-0472">Membrane</keyword>
<dbReference type="InterPro" id="IPR002033">
    <property type="entry name" value="TatC"/>
</dbReference>
<dbReference type="GO" id="GO:0043953">
    <property type="term" value="P:protein transport by the Tat complex"/>
    <property type="evidence" value="ECO:0007669"/>
    <property type="project" value="UniProtKB-UniRule"/>
</dbReference>
<protein>
    <recommendedName>
        <fullName evidence="7">Sec-independent protein translocase protein TatC</fullName>
    </recommendedName>
</protein>
<keyword evidence="9" id="KW-1185">Reference proteome</keyword>
<evidence type="ECO:0000256" key="2">
    <source>
        <dbReference type="ARBA" id="ARBA00022692"/>
    </source>
</evidence>
<keyword evidence="7" id="KW-1003">Cell membrane</keyword>
<feature type="transmembrane region" description="Helical" evidence="7">
    <location>
        <begin position="197"/>
        <end position="215"/>
    </location>
</feature>
<keyword evidence="5 7" id="KW-0811">Translocation</keyword>
<dbReference type="Pfam" id="PF00902">
    <property type="entry name" value="TatC"/>
    <property type="match status" value="1"/>
</dbReference>
<reference evidence="9" key="1">
    <citation type="submission" date="2016-10" db="EMBL/GenBank/DDBJ databases">
        <authorList>
            <person name="Varghese N."/>
            <person name="Submissions S."/>
        </authorList>
    </citation>
    <scope>NUCLEOTIDE SEQUENCE [LARGE SCALE GENOMIC DNA]</scope>
    <source>
        <strain evidence="9">DSM 22002</strain>
    </source>
</reference>
<dbReference type="EMBL" id="LT629695">
    <property type="protein sequence ID" value="SDH75976.1"/>
    <property type="molecule type" value="Genomic_DNA"/>
</dbReference>
<dbReference type="NCBIfam" id="TIGR00945">
    <property type="entry name" value="tatC"/>
    <property type="match status" value="1"/>
</dbReference>
<dbReference type="HAMAP" id="MF_00902">
    <property type="entry name" value="TatC"/>
    <property type="match status" value="1"/>
</dbReference>
<feature type="transmembrane region" description="Helical" evidence="7">
    <location>
        <begin position="161"/>
        <end position="185"/>
    </location>
</feature>
<dbReference type="OrthoDB" id="9777044at2"/>
<dbReference type="AlphaFoldDB" id="A0A1G8F1F5"/>
<keyword evidence="2 7" id="KW-0812">Transmembrane</keyword>
<evidence type="ECO:0000256" key="4">
    <source>
        <dbReference type="ARBA" id="ARBA00022989"/>
    </source>
</evidence>
<dbReference type="PANTHER" id="PTHR30371">
    <property type="entry name" value="SEC-INDEPENDENT PROTEIN TRANSLOCASE PROTEIN TATC"/>
    <property type="match status" value="1"/>
</dbReference>
<keyword evidence="3 7" id="KW-0653">Protein transport</keyword>
<accession>A0A1G8F1F5</accession>
<evidence type="ECO:0000256" key="7">
    <source>
        <dbReference type="HAMAP-Rule" id="MF_00902"/>
    </source>
</evidence>
<keyword evidence="4 7" id="KW-1133">Transmembrane helix</keyword>